<evidence type="ECO:0000313" key="3">
    <source>
        <dbReference type="EMBL" id="NJC70363.1"/>
    </source>
</evidence>
<keyword evidence="4" id="KW-1185">Reference proteome</keyword>
<evidence type="ECO:0000256" key="2">
    <source>
        <dbReference type="SAM" id="Phobius"/>
    </source>
</evidence>
<gene>
    <name evidence="3" type="ORF">HC031_11665</name>
</gene>
<sequence>MLSTYVTWILVLIALGAGAWVLLRPGGGARSKASGGAEPTPPTPPPPEQPLPPQQMSAPPRTTPLHAVTTQRPPDDLTSNRLGSEPPNVRPYGGQSFGDMPPMPPLGMWSDGYAQSVRERWRDLQLRFIDNPNEVANEAERVVEETVEALTTSLNAFKSDLDAWRHGPGDTEQLRAAVHRYRDFLDRLLGS</sequence>
<feature type="transmembrane region" description="Helical" evidence="2">
    <location>
        <begin position="6"/>
        <end position="23"/>
    </location>
</feature>
<proteinExistence type="predicted"/>
<evidence type="ECO:0008006" key="5">
    <source>
        <dbReference type="Google" id="ProtNLM"/>
    </source>
</evidence>
<dbReference type="Proteomes" id="UP000722989">
    <property type="component" value="Unassembled WGS sequence"/>
</dbReference>
<feature type="compositionally biased region" description="Pro residues" evidence="1">
    <location>
        <begin position="39"/>
        <end position="53"/>
    </location>
</feature>
<evidence type="ECO:0000313" key="4">
    <source>
        <dbReference type="Proteomes" id="UP000722989"/>
    </source>
</evidence>
<evidence type="ECO:0000256" key="1">
    <source>
        <dbReference type="SAM" id="MobiDB-lite"/>
    </source>
</evidence>
<keyword evidence="2" id="KW-0472">Membrane</keyword>
<feature type="compositionally biased region" description="Polar residues" evidence="1">
    <location>
        <begin position="68"/>
        <end position="82"/>
    </location>
</feature>
<dbReference type="RefSeq" id="WP_167925265.1">
    <property type="nucleotide sequence ID" value="NZ_JAATVY010000006.1"/>
</dbReference>
<keyword evidence="2" id="KW-0812">Transmembrane</keyword>
<reference evidence="3 4" key="1">
    <citation type="submission" date="2020-03" db="EMBL/GenBank/DDBJ databases">
        <title>WGS of the type strain of Planosporangium spp.</title>
        <authorList>
            <person name="Thawai C."/>
        </authorList>
    </citation>
    <scope>NUCLEOTIDE SEQUENCE [LARGE SCALE GENOMIC DNA]</scope>
    <source>
        <strain evidence="3 4">TBRC 5610</strain>
    </source>
</reference>
<keyword evidence="2" id="KW-1133">Transmembrane helix</keyword>
<accession>A0ABX0XWD1</accession>
<organism evidence="3 4">
    <name type="scientific">Planosporangium thailandense</name>
    <dbReference type="NCBI Taxonomy" id="765197"/>
    <lineage>
        <taxon>Bacteria</taxon>
        <taxon>Bacillati</taxon>
        <taxon>Actinomycetota</taxon>
        <taxon>Actinomycetes</taxon>
        <taxon>Micromonosporales</taxon>
        <taxon>Micromonosporaceae</taxon>
        <taxon>Planosporangium</taxon>
    </lineage>
</organism>
<dbReference type="EMBL" id="JAATVY010000006">
    <property type="protein sequence ID" value="NJC70363.1"/>
    <property type="molecule type" value="Genomic_DNA"/>
</dbReference>
<name>A0ABX0XWD1_9ACTN</name>
<feature type="region of interest" description="Disordered" evidence="1">
    <location>
        <begin position="28"/>
        <end position="95"/>
    </location>
</feature>
<protein>
    <recommendedName>
        <fullName evidence="5">Secreted protein</fullName>
    </recommendedName>
</protein>
<comment type="caution">
    <text evidence="3">The sequence shown here is derived from an EMBL/GenBank/DDBJ whole genome shotgun (WGS) entry which is preliminary data.</text>
</comment>